<accession>A0A4R5BKG6</accession>
<evidence type="ECO:0000259" key="4">
    <source>
        <dbReference type="Pfam" id="PF25023"/>
    </source>
</evidence>
<feature type="domain" description="Teneurin-like YD-shell" evidence="4">
    <location>
        <begin position="1020"/>
        <end position="1097"/>
    </location>
</feature>
<evidence type="ECO:0000256" key="2">
    <source>
        <dbReference type="SAM" id="MobiDB-lite"/>
    </source>
</evidence>
<gene>
    <name evidence="5" type="ORF">E1202_17005</name>
</gene>
<dbReference type="Proteomes" id="UP000294723">
    <property type="component" value="Unassembled WGS sequence"/>
</dbReference>
<dbReference type="Gene3D" id="2.180.10.10">
    <property type="entry name" value="RHS repeat-associated core"/>
    <property type="match status" value="4"/>
</dbReference>
<dbReference type="NCBIfam" id="TIGR03696">
    <property type="entry name" value="Rhs_assc_core"/>
    <property type="match status" value="1"/>
</dbReference>
<feature type="compositionally biased region" description="Basic and acidic residues" evidence="2">
    <location>
        <begin position="96"/>
        <end position="111"/>
    </location>
</feature>
<dbReference type="InterPro" id="IPR031325">
    <property type="entry name" value="RHS_repeat"/>
</dbReference>
<feature type="domain" description="DUF6531" evidence="3">
    <location>
        <begin position="115"/>
        <end position="185"/>
    </location>
</feature>
<dbReference type="InterPro" id="IPR045351">
    <property type="entry name" value="DUF6531"/>
</dbReference>
<dbReference type="Pfam" id="PF05593">
    <property type="entry name" value="RHS_repeat"/>
    <property type="match status" value="8"/>
</dbReference>
<evidence type="ECO:0000313" key="6">
    <source>
        <dbReference type="Proteomes" id="UP000294723"/>
    </source>
</evidence>
<keyword evidence="1" id="KW-0677">Repeat</keyword>
<dbReference type="EMBL" id="SMLA01000024">
    <property type="protein sequence ID" value="TDD87298.1"/>
    <property type="molecule type" value="Genomic_DNA"/>
</dbReference>
<dbReference type="InterPro" id="IPR022385">
    <property type="entry name" value="Rhs_assc_core"/>
</dbReference>
<reference evidence="5 6" key="1">
    <citation type="submission" date="2019-03" db="EMBL/GenBank/DDBJ databases">
        <title>Draft genome sequences of novel Actinobacteria.</title>
        <authorList>
            <person name="Sahin N."/>
            <person name="Ay H."/>
            <person name="Saygin H."/>
        </authorList>
    </citation>
    <scope>NUCLEOTIDE SEQUENCE [LARGE SCALE GENOMIC DNA]</scope>
    <source>
        <strain evidence="5 6">5K548</strain>
    </source>
</reference>
<dbReference type="Pfam" id="PF20148">
    <property type="entry name" value="DUF6531"/>
    <property type="match status" value="1"/>
</dbReference>
<dbReference type="Pfam" id="PF25023">
    <property type="entry name" value="TEN_YD-shell"/>
    <property type="match status" value="1"/>
</dbReference>
<dbReference type="InterPro" id="IPR050708">
    <property type="entry name" value="T6SS_VgrG/RHS"/>
</dbReference>
<dbReference type="PANTHER" id="PTHR32305:SF15">
    <property type="entry name" value="PROTEIN RHSA-RELATED"/>
    <property type="match status" value="1"/>
</dbReference>
<dbReference type="NCBIfam" id="TIGR01643">
    <property type="entry name" value="YD_repeat_2x"/>
    <property type="match status" value="12"/>
</dbReference>
<comment type="caution">
    <text evidence="5">The sequence shown here is derived from an EMBL/GenBank/DDBJ whole genome shotgun (WGS) entry which is preliminary data.</text>
</comment>
<organism evidence="5 6">
    <name type="scientific">Saccharopolyspora karakumensis</name>
    <dbReference type="NCBI Taxonomy" id="2530386"/>
    <lineage>
        <taxon>Bacteria</taxon>
        <taxon>Bacillati</taxon>
        <taxon>Actinomycetota</taxon>
        <taxon>Actinomycetes</taxon>
        <taxon>Pseudonocardiales</taxon>
        <taxon>Pseudonocardiaceae</taxon>
        <taxon>Saccharopolyspora</taxon>
    </lineage>
</organism>
<feature type="region of interest" description="Disordered" evidence="2">
    <location>
        <begin position="1134"/>
        <end position="1153"/>
    </location>
</feature>
<evidence type="ECO:0000256" key="1">
    <source>
        <dbReference type="ARBA" id="ARBA00022737"/>
    </source>
</evidence>
<evidence type="ECO:0000313" key="5">
    <source>
        <dbReference type="EMBL" id="TDD87298.1"/>
    </source>
</evidence>
<feature type="compositionally biased region" description="Basic and acidic residues" evidence="2">
    <location>
        <begin position="22"/>
        <end position="31"/>
    </location>
</feature>
<keyword evidence="6" id="KW-1185">Reference proteome</keyword>
<dbReference type="InterPro" id="IPR056823">
    <property type="entry name" value="TEN-like_YD-shell"/>
</dbReference>
<feature type="region of interest" description="Disordered" evidence="2">
    <location>
        <begin position="22"/>
        <end position="116"/>
    </location>
</feature>
<feature type="compositionally biased region" description="Polar residues" evidence="2">
    <location>
        <begin position="48"/>
        <end position="60"/>
    </location>
</feature>
<sequence>MKKLSPMLQKLGDSFGDTKKALDKIKADNSKNDGPASTNAANADNKPTGGSNNTNQQSADRSPDNNDSNGGQGNNSRSIDPAGTNAAGAKQPNIRDNNRGAKREATPDKNKCTTGDPIDVASGDAVLPQTDVAMTGVLPLVLRRLHLSSYRVGRFFGASWASTLDQRLEVDAQGVSFAGDDGTLLFYPHPTPVSLPQVGPQKPLAVTDEGYTITVAEQGQTLHFGSGGAVLPLLAITDRNGHRIEFDRDEAGVPTEIRHSGGYRIRVDSEDGLITALHLCGADNGADLTLMRYSYQHGRLSEVINASGHPLRFTYDDAGRLTSWTDRNESWYRFSYDHEGRVVRGDAAGDFLSGAMSYEDGVTRWTNSLGQQTAFFLNEVGQVVKEVDPLGNATESEWDAYGRLLRRTDALGRSVRYDYDEVGNLCAITRPDGSQVRCERNGFGLPVTLIDADGTVSHHEYDERGNLTRSTDASGAATTYTYDEQGHLAAVTDALGRTQRVETDGNGLPTTFVDPAGAVTRYERDRFGRVAAIIDSEGGVDRFGYTVDGKLAWRQLRDGTTEQRNYDSEGNLRAQVDALGGVTRTETTHFDLIAAEVRPDGTRLEFAYDTEMRLIGVTNPLGLVWSYDYDPAGRLVRETDFSGSTVEYRYDGAGQLIERVNGSGGATQFRYDAIGNMVERRSEPVIARFTYDDAGLLLEAVEGESRVSFQRDPAGRVIAETINGRTVHSAYDAAGRRIRRRTPSGAESAWEYDARDQPVALHTAGRSLLFEYDHLGREVRRTLGAGMVLNQAWLPNHQLQTQTIFSGAGHQNQHRSFTYRADGLLTELNDQITGPRSFVLDKVGRVLGVHAAGWSERYAYDAAGNVSQASWPTQFEQDALGERVYAGSLIRSAGNVSYEHDDQGRLVLRQRSREGDSCRYFWDAENRLVSVLTSDGSNWRYQYDAMGRRIAKQRLSRDGSVVERVDFTWDGPVMVEQAKFDAGPGGPRVTVWDYEPDTFRPLTQAERVMRSSDEWVDEQFHAVVTDLVGAPTELVNDQGEIVWFHRATLWGRTVEDSRTGVETPLRFPGQYFDAETGLHYNLYRYYDPSTGRYVTQDPLGLTPSPNPHSYVLNPTGWIDPLGLMNCREAGSTPNTRDDIAHRVNNPNRNQNAVMGGESARDMLNRRGTPVAPQTRTAHLHLAEQYAIHGERAQRRDNLEPGTQNTNLQHKKAEDQLRRYGVEDFGAPITTTTVNGRTLEYRINPPENPDGGFTRTYDLLDETPTGQRESTADVKKKYQADMFAAQMDEIDPNWRQTYANQPPSGS</sequence>
<dbReference type="InterPro" id="IPR006530">
    <property type="entry name" value="YD"/>
</dbReference>
<protein>
    <submittedName>
        <fullName evidence="5">Type IV secretion protein Rhs</fullName>
    </submittedName>
</protein>
<name>A0A4R5BKG6_9PSEU</name>
<evidence type="ECO:0000259" key="3">
    <source>
        <dbReference type="Pfam" id="PF20148"/>
    </source>
</evidence>
<proteinExistence type="predicted"/>
<dbReference type="PANTHER" id="PTHR32305">
    <property type="match status" value="1"/>
</dbReference>